<dbReference type="Pfam" id="PF21597">
    <property type="entry name" value="TetR_C_43"/>
    <property type="match status" value="1"/>
</dbReference>
<keyword evidence="1" id="KW-0805">Transcription regulation</keyword>
<feature type="domain" description="HTH tetR-type" evidence="5">
    <location>
        <begin position="13"/>
        <end position="72"/>
    </location>
</feature>
<dbReference type="RefSeq" id="WP_184781175.1">
    <property type="nucleotide sequence ID" value="NZ_JACHMG010000001.1"/>
</dbReference>
<name>A0A840IUC8_9PSEU</name>
<dbReference type="InterPro" id="IPR049445">
    <property type="entry name" value="TetR_SbtR-like_C"/>
</dbReference>
<dbReference type="SUPFAM" id="SSF46689">
    <property type="entry name" value="Homeodomain-like"/>
    <property type="match status" value="1"/>
</dbReference>
<dbReference type="PANTHER" id="PTHR30055">
    <property type="entry name" value="HTH-TYPE TRANSCRIPTIONAL REGULATOR RUTR"/>
    <property type="match status" value="1"/>
</dbReference>
<keyword evidence="3" id="KW-0804">Transcription</keyword>
<evidence type="ECO:0000313" key="7">
    <source>
        <dbReference type="Proteomes" id="UP000581769"/>
    </source>
</evidence>
<evidence type="ECO:0000256" key="2">
    <source>
        <dbReference type="ARBA" id="ARBA00023125"/>
    </source>
</evidence>
<dbReference type="InterPro" id="IPR009057">
    <property type="entry name" value="Homeodomain-like_sf"/>
</dbReference>
<dbReference type="SUPFAM" id="SSF48498">
    <property type="entry name" value="Tetracyclin repressor-like, C-terminal domain"/>
    <property type="match status" value="1"/>
</dbReference>
<organism evidence="6 7">
    <name type="scientific">Amycolatopsis jiangsuensis</name>
    <dbReference type="NCBI Taxonomy" id="1181879"/>
    <lineage>
        <taxon>Bacteria</taxon>
        <taxon>Bacillati</taxon>
        <taxon>Actinomycetota</taxon>
        <taxon>Actinomycetes</taxon>
        <taxon>Pseudonocardiales</taxon>
        <taxon>Pseudonocardiaceae</taxon>
        <taxon>Amycolatopsis</taxon>
    </lineage>
</organism>
<dbReference type="GO" id="GO:0003700">
    <property type="term" value="F:DNA-binding transcription factor activity"/>
    <property type="evidence" value="ECO:0007669"/>
    <property type="project" value="TreeGrafter"/>
</dbReference>
<dbReference type="InterPro" id="IPR050109">
    <property type="entry name" value="HTH-type_TetR-like_transc_reg"/>
</dbReference>
<evidence type="ECO:0000313" key="6">
    <source>
        <dbReference type="EMBL" id="MBB4686281.1"/>
    </source>
</evidence>
<reference evidence="6 7" key="1">
    <citation type="submission" date="2020-08" db="EMBL/GenBank/DDBJ databases">
        <title>Sequencing the genomes of 1000 actinobacteria strains.</title>
        <authorList>
            <person name="Klenk H.-P."/>
        </authorList>
    </citation>
    <scope>NUCLEOTIDE SEQUENCE [LARGE SCALE GENOMIC DNA]</scope>
    <source>
        <strain evidence="6 7">DSM 45859</strain>
    </source>
</reference>
<dbReference type="AlphaFoldDB" id="A0A840IUC8"/>
<evidence type="ECO:0000259" key="5">
    <source>
        <dbReference type="PROSITE" id="PS50977"/>
    </source>
</evidence>
<gene>
    <name evidence="6" type="ORF">BJY18_003766</name>
</gene>
<sequence>MAAGSKPLRADAARNRTKLLSAATRAFAERGLDTPLEQIARDAGVSIGTLYAHFATRDALFDAVLPAQIAVLDDLIGQALAEPDPWQGFTAFVESLFTLQANDSGLNDALAGRFPLSPVVLEACHAGLERATRVLDRAKAAGRLRPDFEVGDLTPLMVSMSQLFRSGAAPEAWRRHLGFFLDGLRT</sequence>
<dbReference type="PANTHER" id="PTHR30055:SF234">
    <property type="entry name" value="HTH-TYPE TRANSCRIPTIONAL REGULATOR BETI"/>
    <property type="match status" value="1"/>
</dbReference>
<comment type="caution">
    <text evidence="6">The sequence shown here is derived from an EMBL/GenBank/DDBJ whole genome shotgun (WGS) entry which is preliminary data.</text>
</comment>
<feature type="DNA-binding region" description="H-T-H motif" evidence="4">
    <location>
        <begin position="35"/>
        <end position="54"/>
    </location>
</feature>
<dbReference type="PROSITE" id="PS50977">
    <property type="entry name" value="HTH_TETR_2"/>
    <property type="match status" value="1"/>
</dbReference>
<dbReference type="Gene3D" id="1.10.357.10">
    <property type="entry name" value="Tetracycline Repressor, domain 2"/>
    <property type="match status" value="1"/>
</dbReference>
<proteinExistence type="predicted"/>
<protein>
    <submittedName>
        <fullName evidence="6">AcrR family transcriptional regulator</fullName>
    </submittedName>
</protein>
<dbReference type="InterPro" id="IPR036271">
    <property type="entry name" value="Tet_transcr_reg_TetR-rel_C_sf"/>
</dbReference>
<dbReference type="InterPro" id="IPR001647">
    <property type="entry name" value="HTH_TetR"/>
</dbReference>
<keyword evidence="2 4" id="KW-0238">DNA-binding</keyword>
<keyword evidence="7" id="KW-1185">Reference proteome</keyword>
<evidence type="ECO:0000256" key="3">
    <source>
        <dbReference type="ARBA" id="ARBA00023163"/>
    </source>
</evidence>
<dbReference type="Pfam" id="PF00440">
    <property type="entry name" value="TetR_N"/>
    <property type="match status" value="1"/>
</dbReference>
<dbReference type="GO" id="GO:0000976">
    <property type="term" value="F:transcription cis-regulatory region binding"/>
    <property type="evidence" value="ECO:0007669"/>
    <property type="project" value="TreeGrafter"/>
</dbReference>
<evidence type="ECO:0000256" key="1">
    <source>
        <dbReference type="ARBA" id="ARBA00023015"/>
    </source>
</evidence>
<dbReference type="EMBL" id="JACHMG010000001">
    <property type="protein sequence ID" value="MBB4686281.1"/>
    <property type="molecule type" value="Genomic_DNA"/>
</dbReference>
<dbReference type="PRINTS" id="PR00455">
    <property type="entry name" value="HTHTETR"/>
</dbReference>
<evidence type="ECO:0000256" key="4">
    <source>
        <dbReference type="PROSITE-ProRule" id="PRU00335"/>
    </source>
</evidence>
<accession>A0A840IUC8</accession>
<dbReference type="Proteomes" id="UP000581769">
    <property type="component" value="Unassembled WGS sequence"/>
</dbReference>